<sequence length="182" mass="20472">MMANKAIDEMGAPQKTGTRMKSIAKKKTPTKIRKQAGVAATANTNFEAISPVTILEDAAGYMKGEKLAKHSKPTMVRQVAVAATNLEVEVSENAGTENMEAIDAGENMQGRFDGEITPLDGGENMQGREKKRKEKNRSSRQRNCRMLMRDWRMRIQVQLRFSMTVIMNLRVRVSSSRRLLRK</sequence>
<keyword evidence="3" id="KW-1185">Reference proteome</keyword>
<reference evidence="2 3" key="1">
    <citation type="submission" date="2024-11" db="EMBL/GenBank/DDBJ databases">
        <title>A near-complete genome assembly of Cinchona calisaya.</title>
        <authorList>
            <person name="Lian D.C."/>
            <person name="Zhao X.W."/>
            <person name="Wei L."/>
        </authorList>
    </citation>
    <scope>NUCLEOTIDE SEQUENCE [LARGE SCALE GENOMIC DNA]</scope>
    <source>
        <tissue evidence="2">Nenye</tissue>
    </source>
</reference>
<protein>
    <submittedName>
        <fullName evidence="2">Uncharacterized protein</fullName>
    </submittedName>
</protein>
<name>A0ABD2XW44_9GENT</name>
<accession>A0ABD2XW44</accession>
<dbReference type="Proteomes" id="UP001630127">
    <property type="component" value="Unassembled WGS sequence"/>
</dbReference>
<evidence type="ECO:0000256" key="1">
    <source>
        <dbReference type="SAM" id="MobiDB-lite"/>
    </source>
</evidence>
<gene>
    <name evidence="2" type="ORF">ACH5RR_040487</name>
</gene>
<proteinExistence type="predicted"/>
<feature type="compositionally biased region" description="Basic residues" evidence="1">
    <location>
        <begin position="129"/>
        <end position="142"/>
    </location>
</feature>
<dbReference type="AlphaFoldDB" id="A0ABD2XW44"/>
<dbReference type="EMBL" id="JBJUIK010000017">
    <property type="protein sequence ID" value="KAL3497755.1"/>
    <property type="molecule type" value="Genomic_DNA"/>
</dbReference>
<evidence type="ECO:0000313" key="3">
    <source>
        <dbReference type="Proteomes" id="UP001630127"/>
    </source>
</evidence>
<organism evidence="2 3">
    <name type="scientific">Cinchona calisaya</name>
    <dbReference type="NCBI Taxonomy" id="153742"/>
    <lineage>
        <taxon>Eukaryota</taxon>
        <taxon>Viridiplantae</taxon>
        <taxon>Streptophyta</taxon>
        <taxon>Embryophyta</taxon>
        <taxon>Tracheophyta</taxon>
        <taxon>Spermatophyta</taxon>
        <taxon>Magnoliopsida</taxon>
        <taxon>eudicotyledons</taxon>
        <taxon>Gunneridae</taxon>
        <taxon>Pentapetalae</taxon>
        <taxon>asterids</taxon>
        <taxon>lamiids</taxon>
        <taxon>Gentianales</taxon>
        <taxon>Rubiaceae</taxon>
        <taxon>Cinchonoideae</taxon>
        <taxon>Cinchoneae</taxon>
        <taxon>Cinchona</taxon>
    </lineage>
</organism>
<feature type="region of interest" description="Disordered" evidence="1">
    <location>
        <begin position="111"/>
        <end position="142"/>
    </location>
</feature>
<comment type="caution">
    <text evidence="2">The sequence shown here is derived from an EMBL/GenBank/DDBJ whole genome shotgun (WGS) entry which is preliminary data.</text>
</comment>
<evidence type="ECO:0000313" key="2">
    <source>
        <dbReference type="EMBL" id="KAL3497755.1"/>
    </source>
</evidence>
<feature type="region of interest" description="Disordered" evidence="1">
    <location>
        <begin position="1"/>
        <end position="30"/>
    </location>
</feature>